<dbReference type="AlphaFoldDB" id="A0A182WB80"/>
<keyword evidence="3" id="KW-1185">Reference proteome</keyword>
<proteinExistence type="predicted"/>
<reference evidence="2" key="2">
    <citation type="submission" date="2020-05" db="UniProtKB">
        <authorList>
            <consortium name="EnsemblMetazoa"/>
        </authorList>
    </citation>
    <scope>IDENTIFICATION</scope>
    <source>
        <strain evidence="2">MINIMUS1</strain>
    </source>
</reference>
<protein>
    <submittedName>
        <fullName evidence="2">Uncharacterized protein</fullName>
    </submittedName>
</protein>
<evidence type="ECO:0000313" key="2">
    <source>
        <dbReference type="EnsemblMetazoa" id="AMIN007608-PA"/>
    </source>
</evidence>
<reference evidence="3" key="1">
    <citation type="submission" date="2013-03" db="EMBL/GenBank/DDBJ databases">
        <title>The Genome Sequence of Anopheles minimus MINIMUS1.</title>
        <authorList>
            <consortium name="The Broad Institute Genomics Platform"/>
            <person name="Neafsey D.E."/>
            <person name="Walton C."/>
            <person name="Walker B."/>
            <person name="Young S.K."/>
            <person name="Zeng Q."/>
            <person name="Gargeya S."/>
            <person name="Fitzgerald M."/>
            <person name="Haas B."/>
            <person name="Abouelleil A."/>
            <person name="Allen A.W."/>
            <person name="Alvarado L."/>
            <person name="Arachchi H.M."/>
            <person name="Berlin A.M."/>
            <person name="Chapman S.B."/>
            <person name="Gainer-Dewar J."/>
            <person name="Goldberg J."/>
            <person name="Griggs A."/>
            <person name="Gujja S."/>
            <person name="Hansen M."/>
            <person name="Howarth C."/>
            <person name="Imamovic A."/>
            <person name="Ireland A."/>
            <person name="Larimer J."/>
            <person name="McCowan C."/>
            <person name="Murphy C."/>
            <person name="Pearson M."/>
            <person name="Poon T.W."/>
            <person name="Priest M."/>
            <person name="Roberts A."/>
            <person name="Saif S."/>
            <person name="Shea T."/>
            <person name="Sisk P."/>
            <person name="Sykes S."/>
            <person name="Wortman J."/>
            <person name="Nusbaum C."/>
            <person name="Birren B."/>
        </authorList>
    </citation>
    <scope>NUCLEOTIDE SEQUENCE [LARGE SCALE GENOMIC DNA]</scope>
    <source>
        <strain evidence="3">MINIMUS1</strain>
    </source>
</reference>
<evidence type="ECO:0000313" key="3">
    <source>
        <dbReference type="Proteomes" id="UP000075920"/>
    </source>
</evidence>
<dbReference type="Proteomes" id="UP000075920">
    <property type="component" value="Unassembled WGS sequence"/>
</dbReference>
<dbReference type="EnsemblMetazoa" id="AMIN007608-RA">
    <property type="protein sequence ID" value="AMIN007608-PA"/>
    <property type="gene ID" value="AMIN007608"/>
</dbReference>
<name>A0A182WB80_9DIPT</name>
<feature type="region of interest" description="Disordered" evidence="1">
    <location>
        <begin position="74"/>
        <end position="106"/>
    </location>
</feature>
<organism evidence="2 3">
    <name type="scientific">Anopheles minimus</name>
    <dbReference type="NCBI Taxonomy" id="112268"/>
    <lineage>
        <taxon>Eukaryota</taxon>
        <taxon>Metazoa</taxon>
        <taxon>Ecdysozoa</taxon>
        <taxon>Arthropoda</taxon>
        <taxon>Hexapoda</taxon>
        <taxon>Insecta</taxon>
        <taxon>Pterygota</taxon>
        <taxon>Neoptera</taxon>
        <taxon>Endopterygota</taxon>
        <taxon>Diptera</taxon>
        <taxon>Nematocera</taxon>
        <taxon>Culicoidea</taxon>
        <taxon>Culicidae</taxon>
        <taxon>Anophelinae</taxon>
        <taxon>Anopheles</taxon>
    </lineage>
</organism>
<dbReference type="VEuPathDB" id="VectorBase:AMIN007608"/>
<sequence length="309" mass="34232">MKNSQNTGPSVRIPTNRQLTVSLIGSIIRFAIDAPQVLRRREHLSPDKLLFLLLPIVRSLGKLIDRIRHSSSVVGRNASDGSGCPHTSNTVGPFSQCPERSDNGTAVTVPVPASVMWQAAEQVSVPTTNLPRQRRQQPEPCSMASMLMSDEDDESNVAFGMELATPRRQVVRQRDGNYAIRETTDTRGADGTFLRITKTISGPDVMILTNITSQLSELPTLLPKAVGREPGNQFAAKYGCNKKLSVSVPTPSHRKNFPEGSELAKSNRLREPEHKHYEQRANRYYIKHVPKINGVVCGLYTVETFKSYA</sequence>
<accession>A0A182WB80</accession>
<evidence type="ECO:0000256" key="1">
    <source>
        <dbReference type="SAM" id="MobiDB-lite"/>
    </source>
</evidence>